<sequence>MHFVLESISEFFVKVFETSSIHGFPYISRHDLHLLEKLFWILILSVNFAFAYFAFSDQLNRYVENPTVQSVEMVSFSEIAKPSFTVCTINFINKTKLAILVEKVFGANNLSEHYEDYSKFIEIVATLNYTNSSLKRLESFENLTNINNANFLEIASEMYSDYPIIDSSSYMRVMTELNMCQSSSGLSNYQSPTNVIEDMNSKKKMCTSIEVCRVSVTPITPINTTLSRVFVTNFDEVTSGDNLDYVILTHSLILERNIIVDEIRADPKIRNFAPRGRKCKFPDEYNSKYYNVYTYNFCKMDCRINRALKYCGCVPFFYTVKLQPPIKFCNITGLLCLSNKPEWFDATSCKCMKLCESIILTKTSSKEQNLMFDGMLTIDLNFPKTSIKRGVLFDFDDLLVGFGGSFALFLGLSVLCIVEILYYALELCMNIIINCMMQ</sequence>
<keyword evidence="7" id="KW-0915">Sodium</keyword>
<comment type="subcellular location">
    <subcellularLocation>
        <location evidence="1">Membrane</location>
        <topology evidence="1">Multi-pass membrane protein</topology>
    </subcellularLocation>
</comment>
<evidence type="ECO:0000313" key="15">
    <source>
        <dbReference type="Proteomes" id="UP001107558"/>
    </source>
</evidence>
<dbReference type="Proteomes" id="UP001107558">
    <property type="component" value="Chromosome 1"/>
</dbReference>
<evidence type="ECO:0000256" key="5">
    <source>
        <dbReference type="ARBA" id="ARBA00022692"/>
    </source>
</evidence>
<evidence type="ECO:0000256" key="1">
    <source>
        <dbReference type="ARBA" id="ARBA00004141"/>
    </source>
</evidence>
<dbReference type="EMBL" id="JADBJN010000001">
    <property type="protein sequence ID" value="KAG5680577.1"/>
    <property type="molecule type" value="Genomic_DNA"/>
</dbReference>
<dbReference type="GO" id="GO:0005886">
    <property type="term" value="C:plasma membrane"/>
    <property type="evidence" value="ECO:0007669"/>
    <property type="project" value="TreeGrafter"/>
</dbReference>
<keyword evidence="10 12" id="KW-0739">Sodium transport</keyword>
<evidence type="ECO:0000313" key="14">
    <source>
        <dbReference type="EMBL" id="KAG5680577.1"/>
    </source>
</evidence>
<dbReference type="Pfam" id="PF00858">
    <property type="entry name" value="ASC"/>
    <property type="match status" value="1"/>
</dbReference>
<evidence type="ECO:0008006" key="16">
    <source>
        <dbReference type="Google" id="ProtNLM"/>
    </source>
</evidence>
<gene>
    <name evidence="14" type="ORF">PVAND_010074</name>
</gene>
<name>A0A9J6CEG7_POLVA</name>
<dbReference type="Gene3D" id="1.10.287.820">
    <property type="entry name" value="Acid-sensing ion channel domain"/>
    <property type="match status" value="1"/>
</dbReference>
<reference evidence="14" key="1">
    <citation type="submission" date="2021-03" db="EMBL/GenBank/DDBJ databases">
        <title>Chromosome level genome of the anhydrobiotic midge Polypedilum vanderplanki.</title>
        <authorList>
            <person name="Yoshida Y."/>
            <person name="Kikawada T."/>
            <person name="Gusev O."/>
        </authorList>
    </citation>
    <scope>NUCLEOTIDE SEQUENCE</scope>
    <source>
        <strain evidence="14">NIAS01</strain>
        <tissue evidence="14">Whole body or cell culture</tissue>
    </source>
</reference>
<evidence type="ECO:0000256" key="7">
    <source>
        <dbReference type="ARBA" id="ARBA00023053"/>
    </source>
</evidence>
<dbReference type="Gene3D" id="1.10.287.770">
    <property type="entry name" value="YojJ-like"/>
    <property type="match status" value="1"/>
</dbReference>
<dbReference type="OrthoDB" id="7790923at2759"/>
<evidence type="ECO:0000256" key="9">
    <source>
        <dbReference type="ARBA" id="ARBA00023136"/>
    </source>
</evidence>
<evidence type="ECO:0000256" key="2">
    <source>
        <dbReference type="ARBA" id="ARBA00007193"/>
    </source>
</evidence>
<evidence type="ECO:0000256" key="3">
    <source>
        <dbReference type="ARBA" id="ARBA00022448"/>
    </source>
</evidence>
<evidence type="ECO:0000256" key="6">
    <source>
        <dbReference type="ARBA" id="ARBA00022989"/>
    </source>
</evidence>
<dbReference type="AlphaFoldDB" id="A0A9J6CEG7"/>
<evidence type="ECO:0000256" key="11">
    <source>
        <dbReference type="ARBA" id="ARBA00023303"/>
    </source>
</evidence>
<comment type="similarity">
    <text evidence="2 12">Belongs to the amiloride-sensitive sodium channel (TC 1.A.6) family.</text>
</comment>
<keyword evidence="6 13" id="KW-1133">Transmembrane helix</keyword>
<evidence type="ECO:0000256" key="10">
    <source>
        <dbReference type="ARBA" id="ARBA00023201"/>
    </source>
</evidence>
<keyword evidence="8 12" id="KW-0406">Ion transport</keyword>
<evidence type="ECO:0000256" key="4">
    <source>
        <dbReference type="ARBA" id="ARBA00022461"/>
    </source>
</evidence>
<keyword evidence="5 12" id="KW-0812">Transmembrane</keyword>
<dbReference type="PANTHER" id="PTHR11690:SF240">
    <property type="entry name" value="PICKPOCKET 25-RELATED"/>
    <property type="match status" value="1"/>
</dbReference>
<keyword evidence="11 12" id="KW-0407">Ion channel</keyword>
<keyword evidence="4 12" id="KW-0894">Sodium channel</keyword>
<feature type="transmembrane region" description="Helical" evidence="13">
    <location>
        <begin position="398"/>
        <end position="425"/>
    </location>
</feature>
<proteinExistence type="inferred from homology"/>
<protein>
    <recommendedName>
        <fullName evidence="16">Sodium channel protein Nach</fullName>
    </recommendedName>
</protein>
<keyword evidence="15" id="KW-1185">Reference proteome</keyword>
<dbReference type="InterPro" id="IPR001873">
    <property type="entry name" value="ENaC"/>
</dbReference>
<evidence type="ECO:0000256" key="12">
    <source>
        <dbReference type="RuleBase" id="RU000679"/>
    </source>
</evidence>
<dbReference type="GO" id="GO:0015280">
    <property type="term" value="F:ligand-gated sodium channel activity"/>
    <property type="evidence" value="ECO:0007669"/>
    <property type="project" value="TreeGrafter"/>
</dbReference>
<comment type="caution">
    <text evidence="14">The sequence shown here is derived from an EMBL/GenBank/DDBJ whole genome shotgun (WGS) entry which is preliminary data.</text>
</comment>
<evidence type="ECO:0000256" key="13">
    <source>
        <dbReference type="SAM" id="Phobius"/>
    </source>
</evidence>
<keyword evidence="9 13" id="KW-0472">Membrane</keyword>
<dbReference type="PANTHER" id="PTHR11690">
    <property type="entry name" value="AMILORIDE-SENSITIVE SODIUM CHANNEL-RELATED"/>
    <property type="match status" value="1"/>
</dbReference>
<accession>A0A9J6CEG7</accession>
<keyword evidence="3 12" id="KW-0813">Transport</keyword>
<organism evidence="14 15">
    <name type="scientific">Polypedilum vanderplanki</name>
    <name type="common">Sleeping chironomid midge</name>
    <dbReference type="NCBI Taxonomy" id="319348"/>
    <lineage>
        <taxon>Eukaryota</taxon>
        <taxon>Metazoa</taxon>
        <taxon>Ecdysozoa</taxon>
        <taxon>Arthropoda</taxon>
        <taxon>Hexapoda</taxon>
        <taxon>Insecta</taxon>
        <taxon>Pterygota</taxon>
        <taxon>Neoptera</taxon>
        <taxon>Endopterygota</taxon>
        <taxon>Diptera</taxon>
        <taxon>Nematocera</taxon>
        <taxon>Chironomoidea</taxon>
        <taxon>Chironomidae</taxon>
        <taxon>Chironominae</taxon>
        <taxon>Polypedilum</taxon>
        <taxon>Polypedilum</taxon>
    </lineage>
</organism>
<evidence type="ECO:0000256" key="8">
    <source>
        <dbReference type="ARBA" id="ARBA00023065"/>
    </source>
</evidence>